<dbReference type="EMBL" id="UZAK01038048">
    <property type="protein sequence ID" value="VDP60246.1"/>
    <property type="molecule type" value="Genomic_DNA"/>
</dbReference>
<sequence length="95" mass="10464">MLDDKAAVDFLGEPRIRSGRCGKQIANAMALNLNNRLHFATGLEAFEDSLKYHIPGLSEDSLRLALKDIAGKDDLQKVSSRPNNFPTLLSRTTPP</sequence>
<feature type="region of interest" description="Disordered" evidence="1">
    <location>
        <begin position="76"/>
        <end position="95"/>
    </location>
</feature>
<dbReference type="AlphaFoldDB" id="A0A183KLB7"/>
<accession>A0A183KLB7</accession>
<evidence type="ECO:0000313" key="2">
    <source>
        <dbReference type="EMBL" id="VDP60246.1"/>
    </source>
</evidence>
<evidence type="ECO:0000256" key="1">
    <source>
        <dbReference type="SAM" id="MobiDB-lite"/>
    </source>
</evidence>
<dbReference type="WBParaSite" id="SCUD_0001583401-mRNA-1">
    <property type="protein sequence ID" value="SCUD_0001583401-mRNA-1"/>
    <property type="gene ID" value="SCUD_0001583401"/>
</dbReference>
<keyword evidence="3" id="KW-1185">Reference proteome</keyword>
<reference evidence="2 3" key="2">
    <citation type="submission" date="2018-11" db="EMBL/GenBank/DDBJ databases">
        <authorList>
            <consortium name="Pathogen Informatics"/>
        </authorList>
    </citation>
    <scope>NUCLEOTIDE SEQUENCE [LARGE SCALE GENOMIC DNA]</scope>
    <source>
        <strain evidence="2">Dakar</strain>
        <strain evidence="3">Dakar, Senegal</strain>
    </source>
</reference>
<reference evidence="4" key="1">
    <citation type="submission" date="2016-06" db="UniProtKB">
        <authorList>
            <consortium name="WormBaseParasite"/>
        </authorList>
    </citation>
    <scope>IDENTIFICATION</scope>
</reference>
<feature type="compositionally biased region" description="Polar residues" evidence="1">
    <location>
        <begin position="77"/>
        <end position="95"/>
    </location>
</feature>
<organism evidence="4">
    <name type="scientific">Schistosoma curassoni</name>
    <dbReference type="NCBI Taxonomy" id="6186"/>
    <lineage>
        <taxon>Eukaryota</taxon>
        <taxon>Metazoa</taxon>
        <taxon>Spiralia</taxon>
        <taxon>Lophotrochozoa</taxon>
        <taxon>Platyhelminthes</taxon>
        <taxon>Trematoda</taxon>
        <taxon>Digenea</taxon>
        <taxon>Strigeidida</taxon>
        <taxon>Schistosomatoidea</taxon>
        <taxon>Schistosomatidae</taxon>
        <taxon>Schistosoma</taxon>
    </lineage>
</organism>
<evidence type="ECO:0000313" key="3">
    <source>
        <dbReference type="Proteomes" id="UP000279833"/>
    </source>
</evidence>
<gene>
    <name evidence="2" type="ORF">SCUD_LOCUS15831</name>
</gene>
<protein>
    <submittedName>
        <fullName evidence="4">AAA_lid_3 domain-containing protein</fullName>
    </submittedName>
</protein>
<name>A0A183KLB7_9TREM</name>
<evidence type="ECO:0000313" key="4">
    <source>
        <dbReference type="WBParaSite" id="SCUD_0001583401-mRNA-1"/>
    </source>
</evidence>
<proteinExistence type="predicted"/>
<dbReference type="Proteomes" id="UP000279833">
    <property type="component" value="Unassembled WGS sequence"/>
</dbReference>